<feature type="signal peptide" evidence="10">
    <location>
        <begin position="1"/>
        <end position="35"/>
    </location>
</feature>
<dbReference type="Pfam" id="PF00577">
    <property type="entry name" value="Usher"/>
    <property type="match status" value="1"/>
</dbReference>
<feature type="chain" id="PRO_5016367624" evidence="10">
    <location>
        <begin position="36"/>
        <end position="850"/>
    </location>
</feature>
<dbReference type="SUPFAM" id="SSF141729">
    <property type="entry name" value="FimD N-terminal domain-like"/>
    <property type="match status" value="1"/>
</dbReference>
<dbReference type="InterPro" id="IPR025885">
    <property type="entry name" value="PapC_N"/>
</dbReference>
<dbReference type="Pfam" id="PF13953">
    <property type="entry name" value="PapC_C"/>
    <property type="match status" value="1"/>
</dbReference>
<dbReference type="FunFam" id="2.60.40.3110:FF:000001">
    <property type="entry name" value="Putative fimbrial outer membrane usher"/>
    <property type="match status" value="1"/>
</dbReference>
<dbReference type="Gene3D" id="2.60.40.3110">
    <property type="match status" value="1"/>
</dbReference>
<dbReference type="AlphaFoldDB" id="A0A328TN17"/>
<dbReference type="PANTHER" id="PTHR30451">
    <property type="entry name" value="OUTER MEMBRANE USHER PROTEIN"/>
    <property type="match status" value="1"/>
</dbReference>
<evidence type="ECO:0000256" key="4">
    <source>
        <dbReference type="ARBA" id="ARBA00022452"/>
    </source>
</evidence>
<dbReference type="InterPro" id="IPR025949">
    <property type="entry name" value="PapC-like_C"/>
</dbReference>
<evidence type="ECO:0000256" key="3">
    <source>
        <dbReference type="ARBA" id="ARBA00022448"/>
    </source>
</evidence>
<dbReference type="Gene3D" id="2.60.40.2610">
    <property type="entry name" value="Outer membrane usher protein FimD, plug domain"/>
    <property type="match status" value="1"/>
</dbReference>
<evidence type="ECO:0000256" key="2">
    <source>
        <dbReference type="ARBA" id="ARBA00008064"/>
    </source>
</evidence>
<dbReference type="InterPro" id="IPR043142">
    <property type="entry name" value="PapC-like_C_sf"/>
</dbReference>
<comment type="subcellular location">
    <subcellularLocation>
        <location evidence="1 9">Cell outer membrane</location>
        <topology evidence="1 9">Multi-pass membrane protein</topology>
    </subcellularLocation>
</comment>
<comment type="similarity">
    <text evidence="2 9">Belongs to the fimbrial export usher family.</text>
</comment>
<keyword evidence="14" id="KW-1185">Reference proteome</keyword>
<dbReference type="Proteomes" id="UP000244334">
    <property type="component" value="Unassembled WGS sequence"/>
</dbReference>
<evidence type="ECO:0000256" key="1">
    <source>
        <dbReference type="ARBA" id="ARBA00004571"/>
    </source>
</evidence>
<dbReference type="InterPro" id="IPR037224">
    <property type="entry name" value="PapC_N_sf"/>
</dbReference>
<dbReference type="GO" id="GO:0009297">
    <property type="term" value="P:pilus assembly"/>
    <property type="evidence" value="ECO:0007669"/>
    <property type="project" value="InterPro"/>
</dbReference>
<dbReference type="PROSITE" id="PS01151">
    <property type="entry name" value="FIMBRIAL_USHER"/>
    <property type="match status" value="1"/>
</dbReference>
<feature type="domain" description="PapC-like C-terminal" evidence="11">
    <location>
        <begin position="771"/>
        <end position="833"/>
    </location>
</feature>
<keyword evidence="6 10" id="KW-0732">Signal</keyword>
<feature type="domain" description="PapC N-terminal" evidence="12">
    <location>
        <begin position="51"/>
        <end position="190"/>
    </location>
</feature>
<protein>
    <submittedName>
        <fullName evidence="13">PapC C-terminal domain protein</fullName>
    </submittedName>
</protein>
<evidence type="ECO:0000256" key="6">
    <source>
        <dbReference type="ARBA" id="ARBA00022729"/>
    </source>
</evidence>
<sequence length="850" mass="92272">MALMWKMKGTCDLQNSPVFTLALCFAVMTSALPYAAQAREAGNTAPDSEYYFDASLFKGSDINQEALAKLSQPDAVLLGDYRLDVYVNQQFLGKFSVIVKAYAGRDVPCLSKALVQTIGFKNNRSDITKNESCLFVADIEPQARARLSISNFRMDIIVPQSLLNIKPRGWINPDEYDTGTNIGFANYLANYYHVSYSGTNVRNQDSAWLSLNGGINFGTWQYRQTGSATWSQQQQASWQTIRGHVQRPLPAITSEFRAGQLITNGDFFSGLSYTGINLSSSQAMLPDTMQGYAPVIRGIANTNAKISVRQNGNEIYQITVPPGAFKISDLTPTSNSGDLQVEVTETDGAVKKFIVPFSAMPESIRPGVSRYNLALGKTRDMNKKAQFGDFIYQRGLTNAFTANSGVRFSEGYISSVLGGVYASQLGAIGSDITYSHASMLGGETLLGWMSHISWSKTFATSGTTVSLASYRYSTTGYRDLSGILGLHYDSLSVANWLQYASEQRKRFDVTMSQNMDNLGNVFVTAAIQDYRNGRSRDTQYQVGYGKNVGRGISLSLAVNRQQVGNFGTGGSRETAISATLSLPLFPESARRASLSTSYNHSNTGGSQYQTSVSGALNEQSSATYSVSAAHDQQQHQKTLNGSLQDRLPKVTVGINGSTGKNYWQVSGNAQGVAALHAGGLTLGPYLGETFGLVEAKGAEGAELFSSSQSRIDSSGYALIPSMTPYRFNNVSLDPTGMKEDVEILDSQKRVVPVAGAVSKVIFRTKTGTAMLMNVSTPQGKNLPMGTPVYDENGGSVGITGQGGQLYVRAERESGYFTVTWSDSSRCRIPYSLTDAQRKMPLVTMTVRCEI</sequence>
<evidence type="ECO:0000256" key="5">
    <source>
        <dbReference type="ARBA" id="ARBA00022692"/>
    </source>
</evidence>
<reference evidence="13" key="1">
    <citation type="submission" date="2018-04" db="EMBL/GenBank/DDBJ databases">
        <title>Genomes of the Obligate Erwinia dacicola and Facultative Enterobacter sp. OLF Endosymbionts of the Olive Fruit fly, Bactrocera oleae.</title>
        <authorList>
            <person name="Estes A.M."/>
            <person name="Hearn D.J."/>
            <person name="Agarwal S."/>
            <person name="Pierson E.A."/>
            <person name="Dunning-Hotopp J.C."/>
        </authorList>
    </citation>
    <scope>NUCLEOTIDE SEQUENCE [LARGE SCALE GENOMIC DNA]</scope>
    <source>
        <strain evidence="13">Oroville</strain>
    </source>
</reference>
<dbReference type="PANTHER" id="PTHR30451:SF20">
    <property type="entry name" value="FIMBRIAE USHER"/>
    <property type="match status" value="1"/>
</dbReference>
<keyword evidence="5 9" id="KW-0812">Transmembrane</keyword>
<evidence type="ECO:0000313" key="14">
    <source>
        <dbReference type="Proteomes" id="UP000244334"/>
    </source>
</evidence>
<dbReference type="Pfam" id="PF13954">
    <property type="entry name" value="PapC_N"/>
    <property type="match status" value="1"/>
</dbReference>
<dbReference type="InterPro" id="IPR000015">
    <property type="entry name" value="Fimb_usher"/>
</dbReference>
<dbReference type="Gene3D" id="3.10.20.410">
    <property type="match status" value="1"/>
</dbReference>
<accession>A0A328TN17</accession>
<keyword evidence="9" id="KW-1029">Fimbrium biogenesis</keyword>
<dbReference type="InterPro" id="IPR042186">
    <property type="entry name" value="FimD_plug_dom"/>
</dbReference>
<keyword evidence="8 9" id="KW-0998">Cell outer membrane</keyword>
<evidence type="ECO:0000313" key="13">
    <source>
        <dbReference type="EMBL" id="RAP71768.1"/>
    </source>
</evidence>
<keyword evidence="7 9" id="KW-0472">Membrane</keyword>
<organism evidence="13 14">
    <name type="scientific">Candidatus Erwinia dacicola</name>
    <dbReference type="NCBI Taxonomy" id="252393"/>
    <lineage>
        <taxon>Bacteria</taxon>
        <taxon>Pseudomonadati</taxon>
        <taxon>Pseudomonadota</taxon>
        <taxon>Gammaproteobacteria</taxon>
        <taxon>Enterobacterales</taxon>
        <taxon>Erwiniaceae</taxon>
        <taxon>Erwinia</taxon>
    </lineage>
</organism>
<dbReference type="GO" id="GO:0009279">
    <property type="term" value="C:cell outer membrane"/>
    <property type="evidence" value="ECO:0007669"/>
    <property type="project" value="UniProtKB-SubCell"/>
</dbReference>
<name>A0A328TN17_9GAMM</name>
<evidence type="ECO:0000259" key="11">
    <source>
        <dbReference type="Pfam" id="PF13953"/>
    </source>
</evidence>
<proteinExistence type="inferred from homology"/>
<evidence type="ECO:0000256" key="8">
    <source>
        <dbReference type="ARBA" id="ARBA00023237"/>
    </source>
</evidence>
<evidence type="ECO:0000256" key="7">
    <source>
        <dbReference type="ARBA" id="ARBA00023136"/>
    </source>
</evidence>
<evidence type="ECO:0000259" key="12">
    <source>
        <dbReference type="Pfam" id="PF13954"/>
    </source>
</evidence>
<gene>
    <name evidence="13" type="ORF">ACZ87_01412</name>
</gene>
<dbReference type="GO" id="GO:0015473">
    <property type="term" value="F:fimbrial usher porin activity"/>
    <property type="evidence" value="ECO:0007669"/>
    <property type="project" value="InterPro"/>
</dbReference>
<dbReference type="EMBL" id="LJAM02000101">
    <property type="protein sequence ID" value="RAP71768.1"/>
    <property type="molecule type" value="Genomic_DNA"/>
</dbReference>
<evidence type="ECO:0000256" key="10">
    <source>
        <dbReference type="SAM" id="SignalP"/>
    </source>
</evidence>
<keyword evidence="4" id="KW-1134">Transmembrane beta strand</keyword>
<keyword evidence="3 9" id="KW-0813">Transport</keyword>
<dbReference type="InterPro" id="IPR018030">
    <property type="entry name" value="Fimbrial_membr_usher_CS"/>
</dbReference>
<comment type="caution">
    <text evidence="13">The sequence shown here is derived from an EMBL/GenBank/DDBJ whole genome shotgun (WGS) entry which is preliminary data.</text>
</comment>
<evidence type="ECO:0000256" key="9">
    <source>
        <dbReference type="RuleBase" id="RU003884"/>
    </source>
</evidence>
<dbReference type="Gene3D" id="2.60.40.2070">
    <property type="match status" value="1"/>
</dbReference>